<name>A0A182ETD6_ONCOC</name>
<dbReference type="STRING" id="42157.A0A182ETD6"/>
<dbReference type="PANTHER" id="PTHR47331:SF6">
    <property type="entry name" value="DOUBLECORTIN DOMAIN-CONTAINING PROTEIN"/>
    <property type="match status" value="1"/>
</dbReference>
<dbReference type="WBParaSite" id="nOo.2.0.1.t11411-RA">
    <property type="protein sequence ID" value="nOo.2.0.1.t11411-RA"/>
    <property type="gene ID" value="nOo.2.0.1.g11411"/>
</dbReference>
<organism evidence="3">
    <name type="scientific">Onchocerca ochengi</name>
    <name type="common">Filarial nematode worm</name>
    <dbReference type="NCBI Taxonomy" id="42157"/>
    <lineage>
        <taxon>Eukaryota</taxon>
        <taxon>Metazoa</taxon>
        <taxon>Ecdysozoa</taxon>
        <taxon>Nematoda</taxon>
        <taxon>Chromadorea</taxon>
        <taxon>Rhabditida</taxon>
        <taxon>Spirurina</taxon>
        <taxon>Spiruromorpha</taxon>
        <taxon>Filarioidea</taxon>
        <taxon>Onchocercidae</taxon>
        <taxon>Onchocerca</taxon>
    </lineage>
</organism>
<reference evidence="3" key="1">
    <citation type="submission" date="2016-06" db="UniProtKB">
        <authorList>
            <consortium name="WormBaseParasite"/>
        </authorList>
    </citation>
    <scope>IDENTIFICATION</scope>
</reference>
<sequence>MTIPRLELLAILIGVRTARFVIKQLGLEATAVTLWSDSKCVIHWIQNHSKLLPRFIKNRVEEIRDANFLFRYIPSEHNLVDIATKGTCPRKIAKYKPCWYGPSCKWLKLLRTTVRVLKFTKITSKGKFKWLQTLSTGKERFTSEDYNLAELILIEQTQAKEMRRKFWVPKGRSEVKRVGLANGRLRNCSSYRTCPTSEKIESLDLEPLYMLLWERELITLIAEIEGTLNARPLTYVNFDDYVMIRSNDHILPNASLVTPLASDDNQEEFIPHELSSKEKLVKHWSNTLE</sequence>
<reference evidence="1 2" key="2">
    <citation type="submission" date="2018-08" db="EMBL/GenBank/DDBJ databases">
        <authorList>
            <person name="Laetsch R D."/>
            <person name="Stevens L."/>
            <person name="Kumar S."/>
            <person name="Blaxter L. M."/>
        </authorList>
    </citation>
    <scope>NUCLEOTIDE SEQUENCE [LARGE SCALE GENOMIC DNA]</scope>
</reference>
<dbReference type="AlphaFoldDB" id="A0A182ETD6"/>
<dbReference type="PANTHER" id="PTHR47331">
    <property type="entry name" value="PHD-TYPE DOMAIN-CONTAINING PROTEIN"/>
    <property type="match status" value="1"/>
</dbReference>
<evidence type="ECO:0000313" key="2">
    <source>
        <dbReference type="Proteomes" id="UP000271087"/>
    </source>
</evidence>
<evidence type="ECO:0000313" key="3">
    <source>
        <dbReference type="WBParaSite" id="nOo.2.0.1.t11411-RA"/>
    </source>
</evidence>
<accession>A0A182ETD6</accession>
<dbReference type="Proteomes" id="UP000271087">
    <property type="component" value="Unassembled WGS sequence"/>
</dbReference>
<dbReference type="InterPro" id="IPR008042">
    <property type="entry name" value="Retrotrans_Pao"/>
</dbReference>
<evidence type="ECO:0000313" key="1">
    <source>
        <dbReference type="EMBL" id="VDM95969.1"/>
    </source>
</evidence>
<dbReference type="Pfam" id="PF05380">
    <property type="entry name" value="Peptidase_A17"/>
    <property type="match status" value="1"/>
</dbReference>
<keyword evidence="2" id="KW-1185">Reference proteome</keyword>
<protein>
    <submittedName>
        <fullName evidence="3">RT_RNaseH domain-containing protein</fullName>
    </submittedName>
</protein>
<proteinExistence type="predicted"/>
<dbReference type="OrthoDB" id="5872779at2759"/>
<dbReference type="EMBL" id="UYRW01007908">
    <property type="protein sequence ID" value="VDM95969.1"/>
    <property type="molecule type" value="Genomic_DNA"/>
</dbReference>
<gene>
    <name evidence="1" type="ORF">NOO_LOCUS11411</name>
</gene>